<gene>
    <name evidence="2" type="ORF">DV707_17450</name>
</gene>
<name>A0A4D6H8E6_9EURY</name>
<sequence>MPDNVLVAFDGSSASERGLTYAIKNVSNTSITAIYLINPISSVIGVEAGGSPVAEDTNHERAQSKRGLFPSAPQPSVPASGGLPRCRYWVPR</sequence>
<proteinExistence type="predicted"/>
<accession>A0A4D6H8E6</accession>
<reference evidence="2 3" key="1">
    <citation type="journal article" date="2019" name="Nat. Commun.">
        <title>A new type of DNA phosphorothioation-based antiviral system in archaea.</title>
        <authorList>
            <person name="Xiong L."/>
            <person name="Liu S."/>
            <person name="Chen S."/>
            <person name="Xiao Y."/>
            <person name="Zhu B."/>
            <person name="Gao Y."/>
            <person name="Zhang Y."/>
            <person name="Chen B."/>
            <person name="Luo J."/>
            <person name="Deng Z."/>
            <person name="Chen X."/>
            <person name="Wang L."/>
            <person name="Chen S."/>
        </authorList>
    </citation>
    <scope>NUCLEOTIDE SEQUENCE [LARGE SCALE GENOMIC DNA]</scope>
    <source>
        <strain evidence="2 3">CGMCC 1.10331</strain>
        <plasmid evidence="2 3">unnamed3</plasmid>
    </source>
</reference>
<evidence type="ECO:0000256" key="1">
    <source>
        <dbReference type="SAM" id="MobiDB-lite"/>
    </source>
</evidence>
<evidence type="ECO:0000313" key="3">
    <source>
        <dbReference type="Proteomes" id="UP000296733"/>
    </source>
</evidence>
<evidence type="ECO:0008006" key="4">
    <source>
        <dbReference type="Google" id="ProtNLM"/>
    </source>
</evidence>
<organism evidence="2 3">
    <name type="scientific">Halobellus limi</name>
    <dbReference type="NCBI Taxonomy" id="699433"/>
    <lineage>
        <taxon>Archaea</taxon>
        <taxon>Methanobacteriati</taxon>
        <taxon>Methanobacteriota</taxon>
        <taxon>Stenosarchaea group</taxon>
        <taxon>Halobacteria</taxon>
        <taxon>Halobacteriales</taxon>
        <taxon>Haloferacaceae</taxon>
        <taxon>Halobellus</taxon>
    </lineage>
</organism>
<evidence type="ECO:0000313" key="2">
    <source>
        <dbReference type="EMBL" id="QCC49526.1"/>
    </source>
</evidence>
<dbReference type="Proteomes" id="UP000296733">
    <property type="component" value="Plasmid unnamed3"/>
</dbReference>
<dbReference type="KEGG" id="hlm:DV707_17450"/>
<feature type="region of interest" description="Disordered" evidence="1">
    <location>
        <begin position="50"/>
        <end position="82"/>
    </location>
</feature>
<dbReference type="EMBL" id="CP031314">
    <property type="protein sequence ID" value="QCC49526.1"/>
    <property type="molecule type" value="Genomic_DNA"/>
</dbReference>
<protein>
    <recommendedName>
        <fullName evidence="4">Universal stress protein</fullName>
    </recommendedName>
</protein>
<keyword evidence="2" id="KW-0614">Plasmid</keyword>
<geneLocation type="plasmid" evidence="2">
    <name>unnamed3</name>
</geneLocation>
<dbReference type="AlphaFoldDB" id="A0A4D6H8E6"/>